<dbReference type="Proteomes" id="UP000005753">
    <property type="component" value="Chromosome"/>
</dbReference>
<dbReference type="EMBL" id="CM001487">
    <property type="protein sequence ID" value="EIM58151.1"/>
    <property type="molecule type" value="Genomic_DNA"/>
</dbReference>
<dbReference type="HOGENOM" id="CLU_681035_0_0_9"/>
<keyword evidence="2" id="KW-1185">Reference proteome</keyword>
<name>I5AWH8_EUBC6</name>
<dbReference type="STRING" id="633697.EubceDRAFT1_2425"/>
<proteinExistence type="predicted"/>
<gene>
    <name evidence="1" type="ORF">EubceDRAFT1_2425</name>
</gene>
<organism evidence="1 2">
    <name type="scientific">Eubacterium cellulosolvens (strain ATCC 43171 / JCM 9499 / 6)</name>
    <name type="common">Cillobacterium cellulosolvens</name>
    <dbReference type="NCBI Taxonomy" id="633697"/>
    <lineage>
        <taxon>Bacteria</taxon>
        <taxon>Bacillati</taxon>
        <taxon>Bacillota</taxon>
        <taxon>Clostridia</taxon>
        <taxon>Eubacteriales</taxon>
        <taxon>Eubacteriaceae</taxon>
        <taxon>Eubacterium</taxon>
    </lineage>
</organism>
<reference evidence="1 2" key="2">
    <citation type="submission" date="2012-02" db="EMBL/GenBank/DDBJ databases">
        <title>Improved High-Quality Draft sequence of Eubacterium cellulosolvens 6.</title>
        <authorList>
            <consortium name="US DOE Joint Genome Institute"/>
            <person name="Lucas S."/>
            <person name="Han J."/>
            <person name="Lapidus A."/>
            <person name="Cheng J.-F."/>
            <person name="Goodwin L."/>
            <person name="Pitluck S."/>
            <person name="Peters L."/>
            <person name="Mikhailova N."/>
            <person name="Gu W."/>
            <person name="Detter J.C."/>
            <person name="Han C."/>
            <person name="Tapia R."/>
            <person name="Land M."/>
            <person name="Hauser L."/>
            <person name="Kyrpides N."/>
            <person name="Ivanova N."/>
            <person name="Pagani I."/>
            <person name="Johnson E."/>
            <person name="Mukhopadhyay B."/>
            <person name="Anderson I."/>
            <person name="Woyke T."/>
        </authorList>
    </citation>
    <scope>NUCLEOTIDE SEQUENCE [LARGE SCALE GENOMIC DNA]</scope>
    <source>
        <strain evidence="1 2">6</strain>
    </source>
</reference>
<reference evidence="1 2" key="1">
    <citation type="submission" date="2010-08" db="EMBL/GenBank/DDBJ databases">
        <authorList>
            <consortium name="US DOE Joint Genome Institute (JGI-PGF)"/>
            <person name="Lucas S."/>
            <person name="Copeland A."/>
            <person name="Lapidus A."/>
            <person name="Cheng J.-F."/>
            <person name="Bruce D."/>
            <person name="Goodwin L."/>
            <person name="Pitluck S."/>
            <person name="Land M.L."/>
            <person name="Hauser L."/>
            <person name="Chang Y.-J."/>
            <person name="Anderson I.J."/>
            <person name="Johnson E."/>
            <person name="Mulhopadhyay B."/>
            <person name="Kyrpides N."/>
            <person name="Woyke T.J."/>
        </authorList>
    </citation>
    <scope>NUCLEOTIDE SEQUENCE [LARGE SCALE GENOMIC DNA]</scope>
    <source>
        <strain evidence="1 2">6</strain>
    </source>
</reference>
<sequence>MSKELYLKYGPRNLFWLMDHFNDIHIRFSAELEHEIDGARMEIAWQKTIEVYPVIGCVIEMKGKELFFYKADGKNPAIRSQAPMNPGSSEVSGCVITATYFGNRISVSAYHTMVDGGGLCEIFKTLLYFYLSGYTGICDAPSSVQTEMGREPEAYYHTLLTEQMGDFTPVPLHYMPFLRDYAEDTEMEPDEKENRFFSAIHFPVDAFLSKCKEKGANPTAMLGLLMSRAFYSLHPEEKKDLFFEITTSARKIFHSEGCISNCVSNVIAGVAREDAMKEDAAGFVRKFREEMNLQRSDEYVKTMRLFEGTYGHNYVNKQITLTYIGSVDVGNNTEHLRKFEMETNATQLVILAQVKDEFTLMLLLGKATQKYLDRICELLREEEIDAEVITEARPIIKDSDHIVLQEEN</sequence>
<dbReference type="AlphaFoldDB" id="I5AWH8"/>
<protein>
    <recommendedName>
        <fullName evidence="3">Condensation domain-containing protein</fullName>
    </recommendedName>
</protein>
<evidence type="ECO:0008006" key="3">
    <source>
        <dbReference type="Google" id="ProtNLM"/>
    </source>
</evidence>
<evidence type="ECO:0000313" key="1">
    <source>
        <dbReference type="EMBL" id="EIM58151.1"/>
    </source>
</evidence>
<accession>I5AWH8</accession>
<dbReference type="OrthoDB" id="4876345at2"/>
<evidence type="ECO:0000313" key="2">
    <source>
        <dbReference type="Proteomes" id="UP000005753"/>
    </source>
</evidence>